<evidence type="ECO:0000256" key="10">
    <source>
        <dbReference type="ARBA" id="ARBA00023268"/>
    </source>
</evidence>
<keyword evidence="5 13" id="KW-0808">Transferase</keyword>
<dbReference type="NCBIfam" id="NF004790">
    <property type="entry name" value="PRK06136.1"/>
    <property type="match status" value="1"/>
</dbReference>
<keyword evidence="10" id="KW-0511">Multifunctional enzyme</keyword>
<dbReference type="NCBIfam" id="TIGR01469">
    <property type="entry name" value="cobA_cysG_Cterm"/>
    <property type="match status" value="1"/>
</dbReference>
<dbReference type="AlphaFoldDB" id="A0A2T3QNX4"/>
<dbReference type="EMBL" id="UATL01000001">
    <property type="protein sequence ID" value="SPY28462.1"/>
    <property type="molecule type" value="Genomic_DNA"/>
</dbReference>
<reference evidence="15 16" key="1">
    <citation type="submission" date="2018-06" db="EMBL/GenBank/DDBJ databases">
        <authorList>
            <consortium name="Pathogen Informatics"/>
            <person name="Doyle S."/>
        </authorList>
    </citation>
    <scope>NUCLEOTIDE SEQUENCE [LARGE SCALE GENOMIC DNA]</scope>
    <source>
        <strain evidence="15 16">NCTC11647</strain>
    </source>
</reference>
<evidence type="ECO:0000313" key="16">
    <source>
        <dbReference type="Proteomes" id="UP000251647"/>
    </source>
</evidence>
<protein>
    <recommendedName>
        <fullName evidence="2">uroporphyrinogen-III C-methyltransferase</fullName>
        <ecNumber evidence="2">2.1.1.107</ecNumber>
    </recommendedName>
</protein>
<dbReference type="InterPro" id="IPR003043">
    <property type="entry name" value="Uropor_MeTrfase_CS"/>
</dbReference>
<dbReference type="InterPro" id="IPR006366">
    <property type="entry name" value="CobA/CysG_C"/>
</dbReference>
<evidence type="ECO:0000256" key="13">
    <source>
        <dbReference type="RuleBase" id="RU003960"/>
    </source>
</evidence>
<keyword evidence="7" id="KW-0560">Oxidoreductase</keyword>
<sequence>MSINPNSHNVKSIFSRKERGFVHLVGAGPGDPDLLTIRAFQIIKNATVIVYDNLVSREILQLVPNEVQLIKVGKKYNCVSTSQCEINELLVTLANQGHIVCRLKGGDPFIFGRGSEEALVLERQGISYDVVPGITAAIGCGAYSGIPLTHRGISRGVTMITAHGGDDSYQIEWDALTHLDHTLIFYMGLHKVEWITQCLINHGMDFNTPIAIVSQGTTNQHHHIIATLKTISEKLYQVSIKSPSIIIVGEVVNLAELINWYGIKKENNIHYEGVM</sequence>
<evidence type="ECO:0000256" key="1">
    <source>
        <dbReference type="ARBA" id="ARBA00005879"/>
    </source>
</evidence>
<evidence type="ECO:0000313" key="15">
    <source>
        <dbReference type="EMBL" id="SPY28462.1"/>
    </source>
</evidence>
<evidence type="ECO:0000256" key="9">
    <source>
        <dbReference type="ARBA" id="ARBA00023244"/>
    </source>
</evidence>
<dbReference type="GO" id="GO:0004851">
    <property type="term" value="F:uroporphyrin-III C-methyltransferase activity"/>
    <property type="evidence" value="ECO:0007669"/>
    <property type="project" value="UniProtKB-EC"/>
</dbReference>
<evidence type="ECO:0000256" key="3">
    <source>
        <dbReference type="ARBA" id="ARBA00022573"/>
    </source>
</evidence>
<dbReference type="UniPathway" id="UPA00262">
    <property type="reaction ID" value="UER00211"/>
</dbReference>
<dbReference type="FunFam" id="3.40.1010.10:FF:000001">
    <property type="entry name" value="Siroheme synthase"/>
    <property type="match status" value="1"/>
</dbReference>
<dbReference type="Gene3D" id="3.40.1010.10">
    <property type="entry name" value="Cobalt-precorrin-4 Transmethylase, Domain 1"/>
    <property type="match status" value="1"/>
</dbReference>
<keyword evidence="9" id="KW-0627">Porphyrin biosynthesis</keyword>
<evidence type="ECO:0000256" key="11">
    <source>
        <dbReference type="ARBA" id="ARBA00025705"/>
    </source>
</evidence>
<proteinExistence type="inferred from homology"/>
<evidence type="ECO:0000256" key="12">
    <source>
        <dbReference type="ARBA" id="ARBA00060548"/>
    </source>
</evidence>
<dbReference type="PROSITE" id="PS00839">
    <property type="entry name" value="SUMT_1"/>
    <property type="match status" value="1"/>
</dbReference>
<dbReference type="InterPro" id="IPR035996">
    <property type="entry name" value="4pyrrol_Methylase_sf"/>
</dbReference>
<evidence type="ECO:0000256" key="8">
    <source>
        <dbReference type="ARBA" id="ARBA00023239"/>
    </source>
</evidence>
<dbReference type="OrthoDB" id="9815856at2"/>
<dbReference type="InterPro" id="IPR014776">
    <property type="entry name" value="4pyrrole_Mease_sub2"/>
</dbReference>
<dbReference type="Proteomes" id="UP000251647">
    <property type="component" value="Unassembled WGS sequence"/>
</dbReference>
<keyword evidence="4 13" id="KW-0489">Methyltransferase</keyword>
<comment type="pathway">
    <text evidence="12">Cofactor biosynthesis; adenosylcobalamin biosynthesis; precorrin-2 from uroporphyrinogen III: step 1/1.</text>
</comment>
<keyword evidence="3" id="KW-0169">Cobalamin biosynthesis</keyword>
<dbReference type="SUPFAM" id="SSF53790">
    <property type="entry name" value="Tetrapyrrole methylase"/>
    <property type="match status" value="1"/>
</dbReference>
<dbReference type="PANTHER" id="PTHR45790:SF3">
    <property type="entry name" value="S-ADENOSYL-L-METHIONINE-DEPENDENT UROPORPHYRINOGEN III METHYLTRANSFERASE, CHLOROPLASTIC"/>
    <property type="match status" value="1"/>
</dbReference>
<evidence type="ECO:0000256" key="4">
    <source>
        <dbReference type="ARBA" id="ARBA00022603"/>
    </source>
</evidence>
<dbReference type="Pfam" id="PF00590">
    <property type="entry name" value="TP_methylase"/>
    <property type="match status" value="1"/>
</dbReference>
<dbReference type="GO" id="GO:0009236">
    <property type="term" value="P:cobalamin biosynthetic process"/>
    <property type="evidence" value="ECO:0007669"/>
    <property type="project" value="UniProtKB-KW"/>
</dbReference>
<evidence type="ECO:0000256" key="7">
    <source>
        <dbReference type="ARBA" id="ARBA00023002"/>
    </source>
</evidence>
<dbReference type="Gene3D" id="3.30.950.10">
    <property type="entry name" value="Methyltransferase, Cobalt-precorrin-4 Transmethylase, Domain 2"/>
    <property type="match status" value="1"/>
</dbReference>
<dbReference type="EC" id="2.1.1.107" evidence="2"/>
<dbReference type="InterPro" id="IPR050161">
    <property type="entry name" value="Siro_Cobalamin_biosynth"/>
</dbReference>
<name>A0A2T3QNX4_PHODM</name>
<dbReference type="InterPro" id="IPR000878">
    <property type="entry name" value="4pyrrol_Mease"/>
</dbReference>
<evidence type="ECO:0000259" key="14">
    <source>
        <dbReference type="Pfam" id="PF00590"/>
    </source>
</evidence>
<comment type="similarity">
    <text evidence="1 13">Belongs to the precorrin methyltransferase family.</text>
</comment>
<keyword evidence="6" id="KW-0949">S-adenosyl-L-methionine</keyword>
<gene>
    <name evidence="15" type="primary">cysG_2</name>
    <name evidence="15" type="ORF">NCTC11647_01552</name>
</gene>
<dbReference type="GO" id="GO:0032259">
    <property type="term" value="P:methylation"/>
    <property type="evidence" value="ECO:0007669"/>
    <property type="project" value="UniProtKB-KW"/>
</dbReference>
<comment type="pathway">
    <text evidence="11">Porphyrin-containing compound metabolism; siroheme biosynthesis; precorrin-2 from uroporphyrinogen III: step 1/1.</text>
</comment>
<evidence type="ECO:0000256" key="2">
    <source>
        <dbReference type="ARBA" id="ARBA00012162"/>
    </source>
</evidence>
<dbReference type="PROSITE" id="PS00840">
    <property type="entry name" value="SUMT_2"/>
    <property type="match status" value="1"/>
</dbReference>
<keyword evidence="8" id="KW-0456">Lyase</keyword>
<dbReference type="CDD" id="cd11642">
    <property type="entry name" value="SUMT"/>
    <property type="match status" value="1"/>
</dbReference>
<dbReference type="GO" id="GO:0019354">
    <property type="term" value="P:siroheme biosynthetic process"/>
    <property type="evidence" value="ECO:0007669"/>
    <property type="project" value="UniProtKB-UniPathway"/>
</dbReference>
<dbReference type="RefSeq" id="WP_005298915.1">
    <property type="nucleotide sequence ID" value="NZ_CP046752.1"/>
</dbReference>
<organism evidence="15 16">
    <name type="scientific">Photobacterium damselae</name>
    <dbReference type="NCBI Taxonomy" id="38293"/>
    <lineage>
        <taxon>Bacteria</taxon>
        <taxon>Pseudomonadati</taxon>
        <taxon>Pseudomonadota</taxon>
        <taxon>Gammaproteobacteria</taxon>
        <taxon>Vibrionales</taxon>
        <taxon>Vibrionaceae</taxon>
        <taxon>Photobacterium</taxon>
    </lineage>
</organism>
<accession>A0A2T3QNX4</accession>
<evidence type="ECO:0000256" key="6">
    <source>
        <dbReference type="ARBA" id="ARBA00022691"/>
    </source>
</evidence>
<dbReference type="GO" id="GO:0016829">
    <property type="term" value="F:lyase activity"/>
    <property type="evidence" value="ECO:0007669"/>
    <property type="project" value="UniProtKB-KW"/>
</dbReference>
<dbReference type="GO" id="GO:0016491">
    <property type="term" value="F:oxidoreductase activity"/>
    <property type="evidence" value="ECO:0007669"/>
    <property type="project" value="UniProtKB-KW"/>
</dbReference>
<dbReference type="PANTHER" id="PTHR45790">
    <property type="entry name" value="SIROHEME SYNTHASE-RELATED"/>
    <property type="match status" value="1"/>
</dbReference>
<feature type="domain" description="Tetrapyrrole methylase" evidence="14">
    <location>
        <begin position="22"/>
        <end position="231"/>
    </location>
</feature>
<dbReference type="FunFam" id="3.30.950.10:FF:000001">
    <property type="entry name" value="Siroheme synthase"/>
    <property type="match status" value="1"/>
</dbReference>
<evidence type="ECO:0000256" key="5">
    <source>
        <dbReference type="ARBA" id="ARBA00022679"/>
    </source>
</evidence>
<dbReference type="InterPro" id="IPR014777">
    <property type="entry name" value="4pyrrole_Mease_sub1"/>
</dbReference>